<protein>
    <submittedName>
        <fullName evidence="2">Uncharacterized protein</fullName>
    </submittedName>
</protein>
<feature type="region of interest" description="Disordered" evidence="1">
    <location>
        <begin position="72"/>
        <end position="114"/>
    </location>
</feature>
<dbReference type="GeneID" id="27341122"/>
<name>A0A0D2A4H3_9EURO</name>
<accession>A0A0D2A4H3</accession>
<evidence type="ECO:0000256" key="1">
    <source>
        <dbReference type="SAM" id="MobiDB-lite"/>
    </source>
</evidence>
<sequence length="774" mass="87547">MPRVSSKDGGSPSQIPAPWTTSRCHRTLRQLNRLVARLEKWHKAFLSASEKPPTLEDKKLEAEQPPTWLAQVSKNGRRSQRRYTGRTRTAPRTPLPKRQRKSCSTALTPHSGDIRSIPNIARAAHSPTIQLNGDYHTADIVHESVSETYEGSHRWTAHTVHLAKDYESIIRDARTIIPAFLVATSGPEHDSHGDDLGSEEESDCQGPKSLMHLCLLKLSRTTIEQQKHNDANKNGYDGQQDIMGGQLQELEDYFGDSERGWPQLRVLTRACGISMISRLIEARAIPEQTAKMLLPRSRERLLFSDFVEAVSESLIEASFNSNNSDIDFHDMPGLDLMFPPPDGPVDVSSPWRYNLSIRSMVRALQTRQNPLHLISRHIRWKHLAFFTIVCRECKYDPCSLSCCLLEGVFSRAISYPPISDWHTLRGTNRCSHIEYGSESTPVDDIEMSKSLWKRLKMTFYFMLSLSCGANPGALATLIERISRMAQVQVDLGRAWQLPEFQQLLVAQIFFGELCRLSLAGYEVPDDLLRSFGSLLRTMSSPSTICKELGGTIIALCRAWSDVERLVVRLLSIKCGEWQQLSALLAQLAANGAMEYAAEHLEEPSILSWASDFHETAGKHIKNIMVEHENPFDVGYRWDETVEEWVAKTPATRPNTEKSFQEIIAGDPRRDENGSIAEQIPGRRVLHQHSPTCSPSAINGRRRTGNKLKRRHLSDDVEVHMDGDFEYKKVRRGILPQRASRSSPTETAGDHMPRMHGRQHQHLEEESEAELSLLQ</sequence>
<proteinExistence type="predicted"/>
<dbReference type="AlphaFoldDB" id="A0A0D2A4H3"/>
<gene>
    <name evidence="2" type="ORF">PV07_01928</name>
</gene>
<evidence type="ECO:0000313" key="2">
    <source>
        <dbReference type="EMBL" id="KIW35221.1"/>
    </source>
</evidence>
<feature type="region of interest" description="Disordered" evidence="1">
    <location>
        <begin position="682"/>
        <end position="706"/>
    </location>
</feature>
<dbReference type="OrthoDB" id="4159838at2759"/>
<feature type="region of interest" description="Disordered" evidence="1">
    <location>
        <begin position="1"/>
        <end position="21"/>
    </location>
</feature>
<organism evidence="2 3">
    <name type="scientific">Cladophialophora immunda</name>
    <dbReference type="NCBI Taxonomy" id="569365"/>
    <lineage>
        <taxon>Eukaryota</taxon>
        <taxon>Fungi</taxon>
        <taxon>Dikarya</taxon>
        <taxon>Ascomycota</taxon>
        <taxon>Pezizomycotina</taxon>
        <taxon>Eurotiomycetes</taxon>
        <taxon>Chaetothyriomycetidae</taxon>
        <taxon>Chaetothyriales</taxon>
        <taxon>Herpotrichiellaceae</taxon>
        <taxon>Cladophialophora</taxon>
    </lineage>
</organism>
<dbReference type="VEuPathDB" id="FungiDB:PV07_01928"/>
<evidence type="ECO:0000313" key="3">
    <source>
        <dbReference type="Proteomes" id="UP000054466"/>
    </source>
</evidence>
<reference evidence="2 3" key="1">
    <citation type="submission" date="2015-01" db="EMBL/GenBank/DDBJ databases">
        <title>The Genome Sequence of Cladophialophora immunda CBS83496.</title>
        <authorList>
            <consortium name="The Broad Institute Genomics Platform"/>
            <person name="Cuomo C."/>
            <person name="de Hoog S."/>
            <person name="Gorbushina A."/>
            <person name="Stielow B."/>
            <person name="Teixiera M."/>
            <person name="Abouelleil A."/>
            <person name="Chapman S.B."/>
            <person name="Priest M."/>
            <person name="Young S.K."/>
            <person name="Wortman J."/>
            <person name="Nusbaum C."/>
            <person name="Birren B."/>
        </authorList>
    </citation>
    <scope>NUCLEOTIDE SEQUENCE [LARGE SCALE GENOMIC DNA]</scope>
    <source>
        <strain evidence="2 3">CBS 83496</strain>
    </source>
</reference>
<feature type="region of interest" description="Disordered" evidence="1">
    <location>
        <begin position="730"/>
        <end position="774"/>
    </location>
</feature>
<feature type="compositionally biased region" description="Basic residues" evidence="1">
    <location>
        <begin position="75"/>
        <end position="85"/>
    </location>
</feature>
<dbReference type="Proteomes" id="UP000054466">
    <property type="component" value="Unassembled WGS sequence"/>
</dbReference>
<feature type="compositionally biased region" description="Polar residues" evidence="1">
    <location>
        <begin position="11"/>
        <end position="21"/>
    </location>
</feature>
<dbReference type="RefSeq" id="XP_016255437.1">
    <property type="nucleotide sequence ID" value="XM_016388509.1"/>
</dbReference>
<dbReference type="EMBL" id="KN847040">
    <property type="protein sequence ID" value="KIW35221.1"/>
    <property type="molecule type" value="Genomic_DNA"/>
</dbReference>
<keyword evidence="3" id="KW-1185">Reference proteome</keyword>
<dbReference type="HOGENOM" id="CLU_406876_0_0_1"/>